<keyword evidence="3" id="KW-1185">Reference proteome</keyword>
<reference evidence="3" key="1">
    <citation type="submission" date="2018-06" db="EMBL/GenBank/DDBJ databases">
        <title>Genome assembly of Danube salmon.</title>
        <authorList>
            <person name="Macqueen D.J."/>
            <person name="Gundappa M.K."/>
        </authorList>
    </citation>
    <scope>NUCLEOTIDE SEQUENCE [LARGE SCALE GENOMIC DNA]</scope>
</reference>
<dbReference type="InterPro" id="IPR026784">
    <property type="entry name" value="Coact_PPARg"/>
</dbReference>
<feature type="region of interest" description="Disordered" evidence="1">
    <location>
        <begin position="1"/>
        <end position="23"/>
    </location>
</feature>
<dbReference type="GeneTree" id="ENSGT00530000063168"/>
<reference evidence="2" key="3">
    <citation type="submission" date="2025-09" db="UniProtKB">
        <authorList>
            <consortium name="Ensembl"/>
        </authorList>
    </citation>
    <scope>IDENTIFICATION</scope>
</reference>
<sequence>MRQSILEGLNFSPPPPPPHPHAMPFYPPGGAFYPPPHMMPLQGRGRSMGMPRPWSSGLPSMSSQGGKLEIAGTVVGQWAGVRRGRGGFPIQVVSVGGPNRGRLRGVISTPVIRTFGRGAKFPLRGFKSQGTYQVGQGTYQVSQGTYQVGQGTYQVGQGTYQVSQGTYQVGQGTYQIGQLVDERGRERMARIVLTGG</sequence>
<reference evidence="2" key="2">
    <citation type="submission" date="2025-08" db="UniProtKB">
        <authorList>
            <consortium name="Ensembl"/>
        </authorList>
    </citation>
    <scope>IDENTIFICATION</scope>
</reference>
<dbReference type="GO" id="GO:0005634">
    <property type="term" value="C:nucleus"/>
    <property type="evidence" value="ECO:0007669"/>
    <property type="project" value="TreeGrafter"/>
</dbReference>
<dbReference type="STRING" id="62062.ENSHHUP00000021026"/>
<dbReference type="AlphaFoldDB" id="A0A4W5L6B6"/>
<feature type="compositionally biased region" description="Pro residues" evidence="1">
    <location>
        <begin position="12"/>
        <end position="23"/>
    </location>
</feature>
<evidence type="ECO:0000256" key="1">
    <source>
        <dbReference type="SAM" id="MobiDB-lite"/>
    </source>
</evidence>
<name>A0A4W5L6B6_9TELE</name>
<proteinExistence type="predicted"/>
<accession>A0A4W5L6B6</accession>
<dbReference type="PANTHER" id="PTHR15976:SF16">
    <property type="entry name" value="ASTEROID DOMAIN-CONTAINING PROTEIN"/>
    <property type="match status" value="1"/>
</dbReference>
<evidence type="ECO:0000313" key="3">
    <source>
        <dbReference type="Proteomes" id="UP000314982"/>
    </source>
</evidence>
<organism evidence="2 3">
    <name type="scientific">Hucho hucho</name>
    <name type="common">huchen</name>
    <dbReference type="NCBI Taxonomy" id="62062"/>
    <lineage>
        <taxon>Eukaryota</taxon>
        <taxon>Metazoa</taxon>
        <taxon>Chordata</taxon>
        <taxon>Craniata</taxon>
        <taxon>Vertebrata</taxon>
        <taxon>Euteleostomi</taxon>
        <taxon>Actinopterygii</taxon>
        <taxon>Neopterygii</taxon>
        <taxon>Teleostei</taxon>
        <taxon>Protacanthopterygii</taxon>
        <taxon>Salmoniformes</taxon>
        <taxon>Salmonidae</taxon>
        <taxon>Salmoninae</taxon>
        <taxon>Hucho</taxon>
    </lineage>
</organism>
<evidence type="ECO:0000313" key="2">
    <source>
        <dbReference type="Ensembl" id="ENSHHUP00000021026.1"/>
    </source>
</evidence>
<dbReference type="PANTHER" id="PTHR15976">
    <property type="entry name" value="CONSTITUTIVE COACTIVATOR OF PEROXISOME PROLIFERATOR-ACTIVATED RECEPTOR GAMMA"/>
    <property type="match status" value="1"/>
</dbReference>
<dbReference type="Ensembl" id="ENSHHUT00000021818.1">
    <property type="protein sequence ID" value="ENSHHUP00000021026.1"/>
    <property type="gene ID" value="ENSHHUG00000013179.1"/>
</dbReference>
<dbReference type="Proteomes" id="UP000314982">
    <property type="component" value="Unassembled WGS sequence"/>
</dbReference>
<protein>
    <submittedName>
        <fullName evidence="2">Uncharacterized protein</fullName>
    </submittedName>
</protein>